<name>A0ABR7MUJ2_9FIRM</name>
<accession>A0ABR7MUJ2</accession>
<feature type="region of interest" description="Disordered" evidence="1">
    <location>
        <begin position="687"/>
        <end position="736"/>
    </location>
</feature>
<dbReference type="InterPro" id="IPR011009">
    <property type="entry name" value="Kinase-like_dom_sf"/>
</dbReference>
<evidence type="ECO:0000256" key="2">
    <source>
        <dbReference type="SAM" id="Phobius"/>
    </source>
</evidence>
<keyword evidence="5" id="KW-1185">Reference proteome</keyword>
<organism evidence="4 5">
    <name type="scientific">Jutongia hominis</name>
    <dbReference type="NCBI Taxonomy" id="2763664"/>
    <lineage>
        <taxon>Bacteria</taxon>
        <taxon>Bacillati</taxon>
        <taxon>Bacillota</taxon>
        <taxon>Clostridia</taxon>
        <taxon>Lachnospirales</taxon>
        <taxon>Lachnospiraceae</taxon>
        <taxon>Jutongia</taxon>
    </lineage>
</organism>
<evidence type="ECO:0000256" key="1">
    <source>
        <dbReference type="SAM" id="MobiDB-lite"/>
    </source>
</evidence>
<dbReference type="Gene3D" id="1.10.510.10">
    <property type="entry name" value="Transferase(Phosphotransferase) domain 1"/>
    <property type="match status" value="1"/>
</dbReference>
<dbReference type="GO" id="GO:0016301">
    <property type="term" value="F:kinase activity"/>
    <property type="evidence" value="ECO:0007669"/>
    <property type="project" value="UniProtKB-KW"/>
</dbReference>
<sequence length="736" mass="81548">MKLCMGCMEQMDDALTKCPHCGYDETTLTQESYYLVPGSIVGGKYIVGRVLQYSGYIIKYLGLNAETNQKVTVSEYLPSEFSTRSEGELEVTIYSGDAEEQFNQGLMTFLNEANRIQQLGKVDGITQVYDCVAENDTGYVIAEYLEGQTLAQVLNAGKKYTVEEAKALLLRLLQGLAKVHPMDIIHCDIAPETIYLCNNGEVKLLDFGATRYVTTANSKSLAIILKQGYAPEEQYRSRGVRGPWTDVYALGAVMYRMITGKVPAESVDRALVDELEAPSKLGVKISESDENALMNALNIYQKDRTPSAEVFMKELTSGNTKRIKVKKKKNDTGKIPIWVKGLVAVFTCVVIAGGVFVFMNRKRGDVTSENTKVATFQEPDDKTTIQSFLKTWKKNGLKEDTLDVTYYYTADAKKDLITSFLDHTENNKLAGGTKWNTITSAMKKDGYSAKKPAAELEVESKEQCTFLSNWWSFCPSSDEIPYTLDDKEQNNSQPYGTVKSVSYQNKTYEPKDSESLPNPLKVANKSSLTIKIYTGPFFYVDKVKRNDFLGKDYTAVPMKYGTDPAKVKAQKGTAQERSKLIKEHYYSFETNANTIVSLSDSLKEGQIYDARKTPGAIFSIVGKRLALGSTTVGDLKALGVNVKDGKGNVPAKKEIIETVRKIESKSGQINGCFKKGDTVIVNIKLPTPKPTQAPVQQATQAPPVKTQAPTNPSRNKPLKKKSSQNSSKNTNSLMDN</sequence>
<feature type="transmembrane region" description="Helical" evidence="2">
    <location>
        <begin position="337"/>
        <end position="359"/>
    </location>
</feature>
<evidence type="ECO:0000313" key="4">
    <source>
        <dbReference type="EMBL" id="MBC8557460.1"/>
    </source>
</evidence>
<evidence type="ECO:0000259" key="3">
    <source>
        <dbReference type="PROSITE" id="PS50011"/>
    </source>
</evidence>
<keyword evidence="2" id="KW-0472">Membrane</keyword>
<dbReference type="PANTHER" id="PTHR44167:SF25">
    <property type="entry name" value="PROTEIN KINASE DOMAIN CONTAINING PROTEIN"/>
    <property type="match status" value="1"/>
</dbReference>
<feature type="compositionally biased region" description="Low complexity" evidence="1">
    <location>
        <begin position="723"/>
        <end position="736"/>
    </location>
</feature>
<dbReference type="Proteomes" id="UP000637513">
    <property type="component" value="Unassembled WGS sequence"/>
</dbReference>
<dbReference type="SMART" id="SM00220">
    <property type="entry name" value="S_TKc"/>
    <property type="match status" value="1"/>
</dbReference>
<dbReference type="PANTHER" id="PTHR44167">
    <property type="entry name" value="OVARIAN-SPECIFIC SERINE/THREONINE-PROTEIN KINASE LOK-RELATED"/>
    <property type="match status" value="1"/>
</dbReference>
<dbReference type="Pfam" id="PF00069">
    <property type="entry name" value="Pkinase"/>
    <property type="match status" value="1"/>
</dbReference>
<keyword evidence="4" id="KW-0418">Kinase</keyword>
<dbReference type="InterPro" id="IPR000719">
    <property type="entry name" value="Prot_kinase_dom"/>
</dbReference>
<dbReference type="RefSeq" id="WP_249304641.1">
    <property type="nucleotide sequence ID" value="NZ_JACRSW010000027.1"/>
</dbReference>
<feature type="compositionally biased region" description="Low complexity" evidence="1">
    <location>
        <begin position="690"/>
        <end position="705"/>
    </location>
</feature>
<evidence type="ECO:0000313" key="5">
    <source>
        <dbReference type="Proteomes" id="UP000637513"/>
    </source>
</evidence>
<dbReference type="PROSITE" id="PS50011">
    <property type="entry name" value="PROTEIN_KINASE_DOM"/>
    <property type="match status" value="1"/>
</dbReference>
<dbReference type="SUPFAM" id="SSF56112">
    <property type="entry name" value="Protein kinase-like (PK-like)"/>
    <property type="match status" value="1"/>
</dbReference>
<feature type="domain" description="Protein kinase" evidence="3">
    <location>
        <begin position="45"/>
        <end position="316"/>
    </location>
</feature>
<comment type="caution">
    <text evidence="4">The sequence shown here is derived from an EMBL/GenBank/DDBJ whole genome shotgun (WGS) entry which is preliminary data.</text>
</comment>
<gene>
    <name evidence="4" type="ORF">H8700_07045</name>
</gene>
<protein>
    <submittedName>
        <fullName evidence="4">Protein kinase</fullName>
    </submittedName>
</protein>
<keyword evidence="4" id="KW-0808">Transferase</keyword>
<keyword evidence="2" id="KW-0812">Transmembrane</keyword>
<proteinExistence type="predicted"/>
<keyword evidence="2" id="KW-1133">Transmembrane helix</keyword>
<reference evidence="4 5" key="1">
    <citation type="submission" date="2020-08" db="EMBL/GenBank/DDBJ databases">
        <title>Genome public.</title>
        <authorList>
            <person name="Liu C."/>
            <person name="Sun Q."/>
        </authorList>
    </citation>
    <scope>NUCLEOTIDE SEQUENCE [LARGE SCALE GENOMIC DNA]</scope>
    <source>
        <strain evidence="4 5">BX3</strain>
    </source>
</reference>
<dbReference type="EMBL" id="JACRSW010000027">
    <property type="protein sequence ID" value="MBC8557460.1"/>
    <property type="molecule type" value="Genomic_DNA"/>
</dbReference>